<organism evidence="5 6">
    <name type="scientific">Exophiala xenobiotica</name>
    <dbReference type="NCBI Taxonomy" id="348802"/>
    <lineage>
        <taxon>Eukaryota</taxon>
        <taxon>Fungi</taxon>
        <taxon>Dikarya</taxon>
        <taxon>Ascomycota</taxon>
        <taxon>Pezizomycotina</taxon>
        <taxon>Eurotiomycetes</taxon>
        <taxon>Chaetothyriomycetidae</taxon>
        <taxon>Chaetothyriales</taxon>
        <taxon>Herpotrichiellaceae</taxon>
        <taxon>Exophiala</taxon>
    </lineage>
</organism>
<dbReference type="SUPFAM" id="SSF103378">
    <property type="entry name" value="2-methylcitrate dehydratase PrpD"/>
    <property type="match status" value="1"/>
</dbReference>
<evidence type="ECO:0000313" key="6">
    <source>
        <dbReference type="Proteomes" id="UP000054342"/>
    </source>
</evidence>
<accession>A0A0D2BCS4</accession>
<dbReference type="Proteomes" id="UP000054342">
    <property type="component" value="Unassembled WGS sequence"/>
</dbReference>
<evidence type="ECO:0008006" key="7">
    <source>
        <dbReference type="Google" id="ProtNLM"/>
    </source>
</evidence>
<dbReference type="GO" id="GO:0016829">
    <property type="term" value="F:lyase activity"/>
    <property type="evidence" value="ECO:0007669"/>
    <property type="project" value="InterPro"/>
</dbReference>
<evidence type="ECO:0000259" key="3">
    <source>
        <dbReference type="Pfam" id="PF03972"/>
    </source>
</evidence>
<dbReference type="PANTHER" id="PTHR16943:SF8">
    <property type="entry name" value="2-METHYLCITRATE DEHYDRATASE"/>
    <property type="match status" value="1"/>
</dbReference>
<dbReference type="InterPro" id="IPR042183">
    <property type="entry name" value="MmgE/PrpD_sf_1"/>
</dbReference>
<dbReference type="EMBL" id="KN847323">
    <property type="protein sequence ID" value="KIW49921.1"/>
    <property type="molecule type" value="Genomic_DNA"/>
</dbReference>
<dbReference type="Pfam" id="PF03972">
    <property type="entry name" value="MmgE_PrpD_N"/>
    <property type="match status" value="1"/>
</dbReference>
<dbReference type="InterPro" id="IPR005656">
    <property type="entry name" value="MmgE_PrpD"/>
</dbReference>
<dbReference type="PANTHER" id="PTHR16943">
    <property type="entry name" value="2-METHYLCITRATE DEHYDRATASE-RELATED"/>
    <property type="match status" value="1"/>
</dbReference>
<sequence>MPKHTGVNDHTEQNLPTQKLNDGIGSVPAHSEALRNSVTELLARFVASMSGGILTPELSDKLKALLLDYLGVTASAGLRAESSQKFVDGITSFSDAAEGRNTVLTKGSKFPQRYAALLNGAFCHTYDFDDTHSNALLHPGCSLISAALAQAETQNASGRELLLSLAVGYEVACCVGAALGLGSYKGGFHNTGTVGIYGSIASICKLRGSSQQAVEDAFVLALSRAAGSMQFLENGSWNKRLHPGFAAHDALLCVSLAEAGVLGASQAIEGKYGLLHNYSGSGDPSRITKRLGEEWSFLETACKPFPACRMTHGQLEMVGKWRKVHEARGIPETATVTLPKNSFPIVGLPAKNKIRPECIVDAQFSSCFQVAASWLYGTNLGWAIYEKIPDKGVLELCGRVKCEMDENYSALESRMKIVFPDGTVVEDEILVPIGEPQRPFEWDTGVKEKFLGLAEPVYGRNKCQKICSVIKALESCGLGELMTLLA</sequence>
<evidence type="ECO:0000256" key="1">
    <source>
        <dbReference type="ARBA" id="ARBA00006174"/>
    </source>
</evidence>
<proteinExistence type="inferred from homology"/>
<dbReference type="GeneID" id="25333462"/>
<gene>
    <name evidence="5" type="ORF">PV05_11554</name>
</gene>
<dbReference type="RefSeq" id="XP_013310505.1">
    <property type="nucleotide sequence ID" value="XM_013455051.1"/>
</dbReference>
<dbReference type="Gene3D" id="1.10.4100.10">
    <property type="entry name" value="2-methylcitrate dehydratase PrpD"/>
    <property type="match status" value="1"/>
</dbReference>
<feature type="region of interest" description="Disordered" evidence="2">
    <location>
        <begin position="1"/>
        <end position="26"/>
    </location>
</feature>
<feature type="compositionally biased region" description="Basic and acidic residues" evidence="2">
    <location>
        <begin position="1"/>
        <end position="12"/>
    </location>
</feature>
<evidence type="ECO:0000313" key="5">
    <source>
        <dbReference type="EMBL" id="KIW49921.1"/>
    </source>
</evidence>
<reference evidence="5 6" key="1">
    <citation type="submission" date="2015-01" db="EMBL/GenBank/DDBJ databases">
        <title>The Genome Sequence of Exophiala xenobiotica CBS118157.</title>
        <authorList>
            <consortium name="The Broad Institute Genomics Platform"/>
            <person name="Cuomo C."/>
            <person name="de Hoog S."/>
            <person name="Gorbushina A."/>
            <person name="Stielow B."/>
            <person name="Teixiera M."/>
            <person name="Abouelleil A."/>
            <person name="Chapman S.B."/>
            <person name="Priest M."/>
            <person name="Young S.K."/>
            <person name="Wortman J."/>
            <person name="Nusbaum C."/>
            <person name="Birren B."/>
        </authorList>
    </citation>
    <scope>NUCLEOTIDE SEQUENCE [LARGE SCALE GENOMIC DNA]</scope>
    <source>
        <strain evidence="5 6">CBS 118157</strain>
    </source>
</reference>
<dbReference type="AlphaFoldDB" id="A0A0D2BCS4"/>
<evidence type="ECO:0000259" key="4">
    <source>
        <dbReference type="Pfam" id="PF19305"/>
    </source>
</evidence>
<keyword evidence="6" id="KW-1185">Reference proteome</keyword>
<comment type="similarity">
    <text evidence="1">Belongs to the PrpD family.</text>
</comment>
<feature type="domain" description="MmgE/PrpD N-terminal" evidence="3">
    <location>
        <begin position="42"/>
        <end position="284"/>
    </location>
</feature>
<dbReference type="Pfam" id="PF19305">
    <property type="entry name" value="MmgE_PrpD_C"/>
    <property type="match status" value="1"/>
</dbReference>
<dbReference type="InterPro" id="IPR045337">
    <property type="entry name" value="MmgE_PrpD_C"/>
</dbReference>
<evidence type="ECO:0000256" key="2">
    <source>
        <dbReference type="SAM" id="MobiDB-lite"/>
    </source>
</evidence>
<feature type="domain" description="MmgE/PrpD C-terminal" evidence="4">
    <location>
        <begin position="305"/>
        <end position="471"/>
    </location>
</feature>
<dbReference type="InterPro" id="IPR045336">
    <property type="entry name" value="MmgE_PrpD_N"/>
</dbReference>
<dbReference type="HOGENOM" id="CLU_026574_1_1_1"/>
<dbReference type="InterPro" id="IPR036148">
    <property type="entry name" value="MmgE/PrpD_sf"/>
</dbReference>
<protein>
    <recommendedName>
        <fullName evidence="7">MmgE/PrpD family protein</fullName>
    </recommendedName>
</protein>
<dbReference type="STRING" id="348802.A0A0D2BCS4"/>
<name>A0A0D2BCS4_9EURO</name>
<dbReference type="OrthoDB" id="10267976at2759"/>